<dbReference type="AlphaFoldDB" id="A0A8S9NBC1"/>
<proteinExistence type="predicted"/>
<evidence type="ECO:0000313" key="1">
    <source>
        <dbReference type="EMBL" id="KAF3499208.1"/>
    </source>
</evidence>
<sequence>MSWVFKACLAVSEEETTTVGTLPSFKNITGPYFLESLHRDCCDKSPSWCKFPMIGKPGGDGGPRCCFLRFKAARRRHKKCLSFGGIGADQIFFVKAGEEASGGGTISAS</sequence>
<gene>
    <name evidence="1" type="ORF">F2Q69_00039568</name>
</gene>
<comment type="caution">
    <text evidence="1">The sequence shown here is derived from an EMBL/GenBank/DDBJ whole genome shotgun (WGS) entry which is preliminary data.</text>
</comment>
<dbReference type="Proteomes" id="UP000712600">
    <property type="component" value="Unassembled WGS sequence"/>
</dbReference>
<name>A0A8S9NBC1_BRACR</name>
<dbReference type="EMBL" id="QGKX02001621">
    <property type="protein sequence ID" value="KAF3499208.1"/>
    <property type="molecule type" value="Genomic_DNA"/>
</dbReference>
<accession>A0A8S9NBC1</accession>
<evidence type="ECO:0000313" key="2">
    <source>
        <dbReference type="Proteomes" id="UP000712600"/>
    </source>
</evidence>
<protein>
    <submittedName>
        <fullName evidence="1">Uncharacterized protein</fullName>
    </submittedName>
</protein>
<reference evidence="1" key="1">
    <citation type="submission" date="2019-12" db="EMBL/GenBank/DDBJ databases">
        <title>Genome sequencing and annotation of Brassica cretica.</title>
        <authorList>
            <person name="Studholme D.J."/>
            <person name="Sarris P."/>
        </authorList>
    </citation>
    <scope>NUCLEOTIDE SEQUENCE</scope>
    <source>
        <strain evidence="1">PFS-109/04</strain>
        <tissue evidence="1">Leaf</tissue>
    </source>
</reference>
<organism evidence="1 2">
    <name type="scientific">Brassica cretica</name>
    <name type="common">Mustard</name>
    <dbReference type="NCBI Taxonomy" id="69181"/>
    <lineage>
        <taxon>Eukaryota</taxon>
        <taxon>Viridiplantae</taxon>
        <taxon>Streptophyta</taxon>
        <taxon>Embryophyta</taxon>
        <taxon>Tracheophyta</taxon>
        <taxon>Spermatophyta</taxon>
        <taxon>Magnoliopsida</taxon>
        <taxon>eudicotyledons</taxon>
        <taxon>Gunneridae</taxon>
        <taxon>Pentapetalae</taxon>
        <taxon>rosids</taxon>
        <taxon>malvids</taxon>
        <taxon>Brassicales</taxon>
        <taxon>Brassicaceae</taxon>
        <taxon>Brassiceae</taxon>
        <taxon>Brassica</taxon>
    </lineage>
</organism>